<keyword evidence="2" id="KW-1185">Reference proteome</keyword>
<name>A0A1H9MU80_9EURY</name>
<accession>A0A1H9MU80</accession>
<protein>
    <submittedName>
        <fullName evidence="1">Uncharacterized protein</fullName>
    </submittedName>
</protein>
<reference evidence="2" key="1">
    <citation type="submission" date="2016-10" db="EMBL/GenBank/DDBJ databases">
        <authorList>
            <person name="Varghese N."/>
            <person name="Submissions S."/>
        </authorList>
    </citation>
    <scope>NUCLEOTIDE SEQUENCE [LARGE SCALE GENOMIC DNA]</scope>
    <source>
        <strain evidence="2">DSM 25055</strain>
    </source>
</reference>
<dbReference type="RefSeq" id="WP_090619619.1">
    <property type="nucleotide sequence ID" value="NZ_FOFD01000004.1"/>
</dbReference>
<dbReference type="EMBL" id="FOFD01000004">
    <property type="protein sequence ID" value="SER26683.1"/>
    <property type="molecule type" value="Genomic_DNA"/>
</dbReference>
<sequence length="432" mass="45585">MARLWTLVAVCLITAGLITMAGPTFGFSSLAADRGVQVASVDDPNAYLGVVDNSGSADADIGNSNDESLLYYLNDNAGEFSSASAISANVTGFNGEATSLNARVEADSGSNDYVVIVDCGSSNRKGDGTVTVDLVAAEGIRVELERTTAQTISVNCRGGGNGKTGDGFDDLRVGDVDAYTSPGDDRQEFAFTPSSKLNSGNGEVRIDLNDAHPDAVDYEAPPTYYPDVTLHQGSGWVEYDGNTHEIVYHAGSQDKAGNEIRLSVGDYASYEPSGPHEVTFTRTKSGAQGNTFFSVVDTGTTPLENVDVSDVPPDSQYDDGESQTFAFTFGLEPSGSDQLAIDLTEPQNGGVDYSQIDWGGDARGITVVNGGGSAWYDSDTNEIRYQVDGDSKGDRVEIRVKGYATDSSGGPYEVPIRWERAGANESDSFVIG</sequence>
<organism evidence="1 2">
    <name type="scientific">Natrinema salaciae</name>
    <dbReference type="NCBI Taxonomy" id="1186196"/>
    <lineage>
        <taxon>Archaea</taxon>
        <taxon>Methanobacteriati</taxon>
        <taxon>Methanobacteriota</taxon>
        <taxon>Stenosarchaea group</taxon>
        <taxon>Halobacteria</taxon>
        <taxon>Halobacteriales</taxon>
        <taxon>Natrialbaceae</taxon>
        <taxon>Natrinema</taxon>
    </lineage>
</organism>
<dbReference type="OrthoDB" id="194534at2157"/>
<gene>
    <name evidence="1" type="ORF">SAMN04489841_3480</name>
</gene>
<dbReference type="Proteomes" id="UP000199114">
    <property type="component" value="Unassembled WGS sequence"/>
</dbReference>
<evidence type="ECO:0000313" key="1">
    <source>
        <dbReference type="EMBL" id="SER26683.1"/>
    </source>
</evidence>
<proteinExistence type="predicted"/>
<evidence type="ECO:0000313" key="2">
    <source>
        <dbReference type="Proteomes" id="UP000199114"/>
    </source>
</evidence>
<dbReference type="STRING" id="1186196.SAMN04489841_3480"/>
<dbReference type="AlphaFoldDB" id="A0A1H9MU80"/>